<dbReference type="GO" id="GO:0043138">
    <property type="term" value="F:3'-5' DNA helicase activity"/>
    <property type="evidence" value="ECO:0007669"/>
    <property type="project" value="UniProtKB-EC"/>
</dbReference>
<dbReference type="GO" id="GO:0016787">
    <property type="term" value="F:hydrolase activity"/>
    <property type="evidence" value="ECO:0007669"/>
    <property type="project" value="UniProtKB-KW"/>
</dbReference>
<keyword evidence="3" id="KW-1185">Reference proteome</keyword>
<protein>
    <recommendedName>
        <fullName evidence="1">SEC63 domain-containing protein</fullName>
    </recommendedName>
</protein>
<dbReference type="InterPro" id="IPR052247">
    <property type="entry name" value="Meiotic_Crossover_Helicase"/>
</dbReference>
<dbReference type="Proteomes" id="UP000019132">
    <property type="component" value="Unassembled WGS sequence"/>
</dbReference>
<feature type="domain" description="SEC63" evidence="1">
    <location>
        <begin position="14"/>
        <end position="131"/>
    </location>
</feature>
<dbReference type="InParanoid" id="K3WRG3"/>
<dbReference type="InterPro" id="IPR004179">
    <property type="entry name" value="Sec63-dom"/>
</dbReference>
<dbReference type="Gene3D" id="1.10.3380.10">
    <property type="entry name" value="Sec63 N-terminal domain-like domain"/>
    <property type="match status" value="1"/>
</dbReference>
<organism evidence="2 3">
    <name type="scientific">Globisporangium ultimum (strain ATCC 200006 / CBS 805.95 / DAOM BR144)</name>
    <name type="common">Pythium ultimum</name>
    <dbReference type="NCBI Taxonomy" id="431595"/>
    <lineage>
        <taxon>Eukaryota</taxon>
        <taxon>Sar</taxon>
        <taxon>Stramenopiles</taxon>
        <taxon>Oomycota</taxon>
        <taxon>Peronosporomycetes</taxon>
        <taxon>Pythiales</taxon>
        <taxon>Pythiaceae</taxon>
        <taxon>Globisporangium</taxon>
    </lineage>
</organism>
<sequence length="131" mass="14646">MVTTLTEKPETLNPTVLGTLMSIHYLTLDTTTRVSQLAQTTSSVTHLLRMLAQCKEVQHPLRRNEKSILNQINGGKVRFKVKGIAIKNVVNSEEMKSNILIQAGIGRTPIQDDSLCVEMLESMEASERILR</sequence>
<evidence type="ECO:0000313" key="3">
    <source>
        <dbReference type="Proteomes" id="UP000019132"/>
    </source>
</evidence>
<dbReference type="PANTHER" id="PTHR47835:SF3">
    <property type="entry name" value="HELICASE FOR MEIOSIS 1"/>
    <property type="match status" value="1"/>
</dbReference>
<dbReference type="eggNOG" id="ENOG502SZ5E">
    <property type="taxonomic scope" value="Eukaryota"/>
</dbReference>
<dbReference type="GO" id="GO:0051321">
    <property type="term" value="P:meiotic cell cycle"/>
    <property type="evidence" value="ECO:0007669"/>
    <property type="project" value="UniProtKB-KW"/>
</dbReference>
<reference evidence="3" key="1">
    <citation type="journal article" date="2010" name="Genome Biol.">
        <title>Genome sequence of the necrotrophic plant pathogen Pythium ultimum reveals original pathogenicity mechanisms and effector repertoire.</title>
        <authorList>
            <person name="Levesque C.A."/>
            <person name="Brouwer H."/>
            <person name="Cano L."/>
            <person name="Hamilton J.P."/>
            <person name="Holt C."/>
            <person name="Huitema E."/>
            <person name="Raffaele S."/>
            <person name="Robideau G.P."/>
            <person name="Thines M."/>
            <person name="Win J."/>
            <person name="Zerillo M.M."/>
            <person name="Beakes G.W."/>
            <person name="Boore J.L."/>
            <person name="Busam D."/>
            <person name="Dumas B."/>
            <person name="Ferriera S."/>
            <person name="Fuerstenberg S.I."/>
            <person name="Gachon C.M."/>
            <person name="Gaulin E."/>
            <person name="Govers F."/>
            <person name="Grenville-Briggs L."/>
            <person name="Horner N."/>
            <person name="Hostetler J."/>
            <person name="Jiang R.H."/>
            <person name="Johnson J."/>
            <person name="Krajaejun T."/>
            <person name="Lin H."/>
            <person name="Meijer H.J."/>
            <person name="Moore B."/>
            <person name="Morris P."/>
            <person name="Phuntmart V."/>
            <person name="Puiu D."/>
            <person name="Shetty J."/>
            <person name="Stajich J.E."/>
            <person name="Tripathy S."/>
            <person name="Wawra S."/>
            <person name="van West P."/>
            <person name="Whitty B.R."/>
            <person name="Coutinho P.M."/>
            <person name="Henrissat B."/>
            <person name="Martin F."/>
            <person name="Thomas P.D."/>
            <person name="Tyler B.M."/>
            <person name="De Vries R.P."/>
            <person name="Kamoun S."/>
            <person name="Yandell M."/>
            <person name="Tisserat N."/>
            <person name="Buell C.R."/>
        </authorList>
    </citation>
    <scope>NUCLEOTIDE SEQUENCE</scope>
    <source>
        <strain evidence="3">DAOM:BR144</strain>
    </source>
</reference>
<proteinExistence type="predicted"/>
<dbReference type="STRING" id="431595.K3WRG3"/>
<dbReference type="AlphaFoldDB" id="K3WRG3"/>
<reference evidence="2" key="3">
    <citation type="submission" date="2015-02" db="UniProtKB">
        <authorList>
            <consortium name="EnsemblProtists"/>
        </authorList>
    </citation>
    <scope>IDENTIFICATION</scope>
    <source>
        <strain evidence="2">DAOM BR144</strain>
    </source>
</reference>
<evidence type="ECO:0000313" key="2">
    <source>
        <dbReference type="EnsemblProtists" id="PYU1_T007557"/>
    </source>
</evidence>
<dbReference type="Pfam" id="PF02889">
    <property type="entry name" value="Sec63"/>
    <property type="match status" value="1"/>
</dbReference>
<accession>K3WRG3</accession>
<reference evidence="3" key="2">
    <citation type="submission" date="2010-04" db="EMBL/GenBank/DDBJ databases">
        <authorList>
            <person name="Buell R."/>
            <person name="Hamilton J."/>
            <person name="Hostetler J."/>
        </authorList>
    </citation>
    <scope>NUCLEOTIDE SEQUENCE [LARGE SCALE GENOMIC DNA]</scope>
    <source>
        <strain evidence="3">DAOM:BR144</strain>
    </source>
</reference>
<evidence type="ECO:0000259" key="1">
    <source>
        <dbReference type="Pfam" id="PF02889"/>
    </source>
</evidence>
<dbReference type="SUPFAM" id="SSF158702">
    <property type="entry name" value="Sec63 N-terminal domain-like"/>
    <property type="match status" value="1"/>
</dbReference>
<dbReference type="PANTHER" id="PTHR47835">
    <property type="entry name" value="HFM1, ATP DEPENDENT DNA HELICASE HOMOLOG"/>
    <property type="match status" value="1"/>
</dbReference>
<name>K3WRG3_GLOUD</name>
<dbReference type="VEuPathDB" id="FungiDB:PYU1_G007541"/>
<dbReference type="EnsemblProtists" id="PYU1_T007557">
    <property type="protein sequence ID" value="PYU1_T007557"/>
    <property type="gene ID" value="PYU1_G007541"/>
</dbReference>
<dbReference type="EMBL" id="GL376585">
    <property type="status" value="NOT_ANNOTATED_CDS"/>
    <property type="molecule type" value="Genomic_DNA"/>
</dbReference>
<dbReference type="HOGENOM" id="CLU_1933135_0_0_1"/>